<dbReference type="RefSeq" id="XP_001743427.1">
    <property type="nucleotide sequence ID" value="XM_001743375.1"/>
</dbReference>
<dbReference type="KEGG" id="mbr:MONBRDRAFT_31262"/>
<dbReference type="PRINTS" id="PR00633">
    <property type="entry name" value="RCCNDNSATION"/>
</dbReference>
<dbReference type="PROSITE" id="PS50237">
    <property type="entry name" value="HECT"/>
    <property type="match status" value="1"/>
</dbReference>
<evidence type="ECO:0000256" key="4">
    <source>
        <dbReference type="PROSITE-ProRule" id="PRU00104"/>
    </source>
</evidence>
<feature type="repeat" description="RCC1" evidence="5">
    <location>
        <begin position="260"/>
        <end position="313"/>
    </location>
</feature>
<dbReference type="SMART" id="SM00119">
    <property type="entry name" value="HECTc"/>
    <property type="match status" value="1"/>
</dbReference>
<dbReference type="InterPro" id="IPR058923">
    <property type="entry name" value="RCC1-like_dom"/>
</dbReference>
<keyword evidence="1" id="KW-0808">Transferase</keyword>
<evidence type="ECO:0000256" key="3">
    <source>
        <dbReference type="ARBA" id="ARBA00022786"/>
    </source>
</evidence>
<gene>
    <name evidence="7" type="ORF">MONBRDRAFT_31262</name>
</gene>
<keyword evidence="8" id="KW-1185">Reference proteome</keyword>
<feature type="repeat" description="RCC1" evidence="5">
    <location>
        <begin position="51"/>
        <end position="100"/>
    </location>
</feature>
<dbReference type="SUPFAM" id="SSF50985">
    <property type="entry name" value="RCC1/BLIP-II"/>
    <property type="match status" value="1"/>
</dbReference>
<dbReference type="eggNOG" id="KOG0941">
    <property type="taxonomic scope" value="Eukaryota"/>
</dbReference>
<sequence>MAAAFGAAGAGQLGLGDEGPISTSYRSLAVPSGLRAAAAGAYHSLLVTTDGLVYSAGKNDHRQLGRSGPAGIFKRIEAIEVASIRQVAAGEDFSLMLDDRGKVYAVGAGERGQLGCGRQTSEEGHRVPKIIRSLHDVPIVALSVGGRHALALSASSIVFAWGENANGQLGNGHFVPSYQPTPIPELNGRGVVGLAAGRQHSLALTAASELYAFGANEHGQLGVGDTKPRLRPELVRAALRKGLVKVSAGDFHSLARSATGHAFAWGGNQWGQCGVGDDADAILLPREIDSVQEHGHIADIATGKRHSVLLVVTSNQTTPTPSTFHKQLLFTFGANSLAQLGVAAGGDHSLVLYEERAEEAPESKRAFAFDDLAIAMPIAALTADQVRELARTDRPRLHQQLEIMLSSAGCLNAAFLTTTDRPADGVIVALGQVRSFFEAIVALNDEHATEVVSRALRKLFGNLQHISPINENHYLFLLVLLECPLLLKPESHSVPLEGLVRVFTQVTHQRSDAVGEHMLKSYLHAPVTYLHRAVQVLQGYLSHLLTGRGTASEPVYLTCVSLQALYFLNKRVDKLKASAFYNDHIGSTPAMLQEMLVWVLNKSNVFSFCMFPFLIPLPVKEQIVFQASQAAMMQSAMTSMLTGAEAPVLVLKVRRTDILEDTMKALSMVSPTQWTKPLRIKFEDEEGVDEGGLVKEFFQLVMPKLYAHAFVPMESEGLRWFWFAGPTEDRLQAYYAMGLLFGLALYNHVLVEPLFPSVFYKMLLLADPEMSQLTLDDLASCAPDVAKGLRSLLDYDGHNEKEVFGLTFELSHKDVDGRVETMELKVCVCVCVCLCVLVTPVLVSDLAQANRWEMDVTALNKHEYVQLYVQYYLYERVAASVDAFRTGFFMIVQKTPAFYMLQPRELELLLCGNPEYKLDQLKDNARYINYSAKDTVVQWFWDYVLALPQSKRRRFLMFLTGSMRVPVQGAKGIKVTIQRVADTTRLPVAHTCFNVLDLPPYETREELERKLGYALEETEGFALV</sequence>
<dbReference type="InterPro" id="IPR035983">
    <property type="entry name" value="Hect_E3_ubiquitin_ligase"/>
</dbReference>
<dbReference type="PROSITE" id="PS00626">
    <property type="entry name" value="RCC1_2"/>
    <property type="match status" value="2"/>
</dbReference>
<dbReference type="Gene3D" id="3.30.2160.10">
    <property type="entry name" value="Hect, E3 ligase catalytic domain"/>
    <property type="match status" value="1"/>
</dbReference>
<dbReference type="PANTHER" id="PTHR45622">
    <property type="entry name" value="UBIQUITIN-PROTEIN LIGASE E3A-RELATED"/>
    <property type="match status" value="1"/>
</dbReference>
<evidence type="ECO:0000313" key="7">
    <source>
        <dbReference type="EMBL" id="EDQ92141.1"/>
    </source>
</evidence>
<dbReference type="FunCoup" id="A9USQ1">
    <property type="interactions" value="1402"/>
</dbReference>
<dbReference type="Proteomes" id="UP000001357">
    <property type="component" value="Unassembled WGS sequence"/>
</dbReference>
<evidence type="ECO:0000256" key="1">
    <source>
        <dbReference type="ARBA" id="ARBA00022679"/>
    </source>
</evidence>
<dbReference type="InterPro" id="IPR051709">
    <property type="entry name" value="Ub-ligase/GTPase-reg"/>
</dbReference>
<evidence type="ECO:0000256" key="2">
    <source>
        <dbReference type="ARBA" id="ARBA00022737"/>
    </source>
</evidence>
<proteinExistence type="predicted"/>
<dbReference type="Gene3D" id="3.90.1750.10">
    <property type="entry name" value="Hect, E3 ligase catalytic domains"/>
    <property type="match status" value="1"/>
</dbReference>
<protein>
    <recommendedName>
        <fullName evidence="6">HECT domain-containing protein</fullName>
    </recommendedName>
</protein>
<evidence type="ECO:0000256" key="5">
    <source>
        <dbReference type="PROSITE-ProRule" id="PRU00235"/>
    </source>
</evidence>
<dbReference type="InterPro" id="IPR009091">
    <property type="entry name" value="RCC1/BLIP-II"/>
</dbReference>
<dbReference type="EMBL" id="CH991544">
    <property type="protein sequence ID" value="EDQ92141.1"/>
    <property type="molecule type" value="Genomic_DNA"/>
</dbReference>
<evidence type="ECO:0000313" key="8">
    <source>
        <dbReference type="Proteomes" id="UP000001357"/>
    </source>
</evidence>
<dbReference type="InParanoid" id="A9USQ1"/>
<dbReference type="CDD" id="cd00078">
    <property type="entry name" value="HECTc"/>
    <property type="match status" value="1"/>
</dbReference>
<dbReference type="Pfam" id="PF00632">
    <property type="entry name" value="HECT"/>
    <property type="match status" value="1"/>
</dbReference>
<dbReference type="InterPro" id="IPR000569">
    <property type="entry name" value="HECT_dom"/>
</dbReference>
<dbReference type="GeneID" id="5888407"/>
<reference evidence="7 8" key="1">
    <citation type="journal article" date="2008" name="Nature">
        <title>The genome of the choanoflagellate Monosiga brevicollis and the origin of metazoans.</title>
        <authorList>
            <consortium name="JGI Sequencing"/>
            <person name="King N."/>
            <person name="Westbrook M.J."/>
            <person name="Young S.L."/>
            <person name="Kuo A."/>
            <person name="Abedin M."/>
            <person name="Chapman J."/>
            <person name="Fairclough S."/>
            <person name="Hellsten U."/>
            <person name="Isogai Y."/>
            <person name="Letunic I."/>
            <person name="Marr M."/>
            <person name="Pincus D."/>
            <person name="Putnam N."/>
            <person name="Rokas A."/>
            <person name="Wright K.J."/>
            <person name="Zuzow R."/>
            <person name="Dirks W."/>
            <person name="Good M."/>
            <person name="Goodstein D."/>
            <person name="Lemons D."/>
            <person name="Li W."/>
            <person name="Lyons J.B."/>
            <person name="Morris A."/>
            <person name="Nichols S."/>
            <person name="Richter D.J."/>
            <person name="Salamov A."/>
            <person name="Bork P."/>
            <person name="Lim W.A."/>
            <person name="Manning G."/>
            <person name="Miller W.T."/>
            <person name="McGinnis W."/>
            <person name="Shapiro H."/>
            <person name="Tjian R."/>
            <person name="Grigoriev I.V."/>
            <person name="Rokhsar D."/>
        </authorList>
    </citation>
    <scope>NUCLEOTIDE SEQUENCE [LARGE SCALE GENOMIC DNA]</scope>
    <source>
        <strain evidence="8">MX1 / ATCC 50154</strain>
    </source>
</reference>
<feature type="repeat" description="RCC1" evidence="5">
    <location>
        <begin position="208"/>
        <end position="259"/>
    </location>
</feature>
<name>A9USQ1_MONBE</name>
<accession>A9USQ1</accession>
<feature type="domain" description="HECT" evidence="6">
    <location>
        <begin position="670"/>
        <end position="1024"/>
    </location>
</feature>
<dbReference type="GO" id="GO:0006511">
    <property type="term" value="P:ubiquitin-dependent protein catabolic process"/>
    <property type="evidence" value="ECO:0000318"/>
    <property type="project" value="GO_Central"/>
</dbReference>
<dbReference type="OMA" id="FKSQACW"/>
<dbReference type="FunFam" id="3.30.2410.10:FF:000003">
    <property type="entry name" value="probable E3 ubiquitin-protein ligase HERC4 isoform X1"/>
    <property type="match status" value="1"/>
</dbReference>
<dbReference type="STRING" id="81824.A9USQ1"/>
<dbReference type="SUPFAM" id="SSF56204">
    <property type="entry name" value="Hect, E3 ligase catalytic domain"/>
    <property type="match status" value="1"/>
</dbReference>
<dbReference type="PROSITE" id="PS50012">
    <property type="entry name" value="RCC1_3"/>
    <property type="match status" value="6"/>
</dbReference>
<feature type="repeat" description="RCC1" evidence="5">
    <location>
        <begin position="156"/>
        <end position="207"/>
    </location>
</feature>
<keyword evidence="3 4" id="KW-0833">Ubl conjugation pathway</keyword>
<dbReference type="AlphaFoldDB" id="A9USQ1"/>
<dbReference type="Gene3D" id="2.130.10.30">
    <property type="entry name" value="Regulator of chromosome condensation 1/beta-lactamase-inhibitor protein II"/>
    <property type="match status" value="2"/>
</dbReference>
<dbReference type="PANTHER" id="PTHR45622:SF70">
    <property type="entry name" value="SECRETION-REGULATING GUANINE NUCLEOTIDE EXCHANGE FACTOR"/>
    <property type="match status" value="1"/>
</dbReference>
<feature type="repeat" description="RCC1" evidence="5">
    <location>
        <begin position="101"/>
        <end position="155"/>
    </location>
</feature>
<dbReference type="Pfam" id="PF25390">
    <property type="entry name" value="WD40_RLD"/>
    <property type="match status" value="1"/>
</dbReference>
<organism evidence="7 8">
    <name type="scientific">Monosiga brevicollis</name>
    <name type="common">Choanoflagellate</name>
    <dbReference type="NCBI Taxonomy" id="81824"/>
    <lineage>
        <taxon>Eukaryota</taxon>
        <taxon>Choanoflagellata</taxon>
        <taxon>Craspedida</taxon>
        <taxon>Salpingoecidae</taxon>
        <taxon>Monosiga</taxon>
    </lineage>
</organism>
<feature type="active site" description="Glycyl thioester intermediate" evidence="4">
    <location>
        <position position="992"/>
    </location>
</feature>
<evidence type="ECO:0000259" key="6">
    <source>
        <dbReference type="PROSITE" id="PS50237"/>
    </source>
</evidence>
<keyword evidence="2" id="KW-0677">Repeat</keyword>
<dbReference type="GO" id="GO:0005737">
    <property type="term" value="C:cytoplasm"/>
    <property type="evidence" value="ECO:0000318"/>
    <property type="project" value="GO_Central"/>
</dbReference>
<feature type="repeat" description="RCC1" evidence="5">
    <location>
        <begin position="1"/>
        <end position="50"/>
    </location>
</feature>
<dbReference type="GO" id="GO:0016567">
    <property type="term" value="P:protein ubiquitination"/>
    <property type="evidence" value="ECO:0000318"/>
    <property type="project" value="GO_Central"/>
</dbReference>
<dbReference type="GO" id="GO:0061630">
    <property type="term" value="F:ubiquitin protein ligase activity"/>
    <property type="evidence" value="ECO:0000318"/>
    <property type="project" value="GO_Central"/>
</dbReference>
<dbReference type="InterPro" id="IPR000408">
    <property type="entry name" value="Reg_chr_condens"/>
</dbReference>
<dbReference type="Gene3D" id="3.30.2410.10">
    <property type="entry name" value="Hect, E3 ligase catalytic domain"/>
    <property type="match status" value="1"/>
</dbReference>